<evidence type="ECO:0000256" key="9">
    <source>
        <dbReference type="SAM" id="Phobius"/>
    </source>
</evidence>
<keyword evidence="9" id="KW-1133">Transmembrane helix</keyword>
<dbReference type="EMBL" id="CAJVQA010004566">
    <property type="protein sequence ID" value="CAG8601577.1"/>
    <property type="molecule type" value="Genomic_DNA"/>
</dbReference>
<evidence type="ECO:0000256" key="3">
    <source>
        <dbReference type="ARBA" id="ARBA00022679"/>
    </source>
</evidence>
<protein>
    <recommendedName>
        <fullName evidence="8">GDP-fucose protein O-fucosyltransferase 2</fullName>
    </recommendedName>
</protein>
<evidence type="ECO:0000313" key="11">
    <source>
        <dbReference type="Proteomes" id="UP000789759"/>
    </source>
</evidence>
<dbReference type="AlphaFoldDB" id="A0A9N9CJW3"/>
<dbReference type="Gene3D" id="3.40.50.11350">
    <property type="match status" value="1"/>
</dbReference>
<dbReference type="InterPro" id="IPR045130">
    <property type="entry name" value="OFUT2-like"/>
</dbReference>
<keyword evidence="6" id="KW-0119">Carbohydrate metabolism</keyword>
<reference evidence="10" key="1">
    <citation type="submission" date="2021-06" db="EMBL/GenBank/DDBJ databases">
        <authorList>
            <person name="Kallberg Y."/>
            <person name="Tangrot J."/>
            <person name="Rosling A."/>
        </authorList>
    </citation>
    <scope>NUCLEOTIDE SEQUENCE</scope>
    <source>
        <strain evidence="10">FL966</strain>
    </source>
</reference>
<dbReference type="CDD" id="cd11296">
    <property type="entry name" value="O-FucT_like"/>
    <property type="match status" value="1"/>
</dbReference>
<evidence type="ECO:0000256" key="8">
    <source>
        <dbReference type="ARBA" id="ARBA00026232"/>
    </source>
</evidence>
<keyword evidence="9" id="KW-0812">Transmembrane</keyword>
<comment type="pathway">
    <text evidence="2">Protein modification; protein glycosylation.</text>
</comment>
<organism evidence="10 11">
    <name type="scientific">Cetraspora pellucida</name>
    <dbReference type="NCBI Taxonomy" id="1433469"/>
    <lineage>
        <taxon>Eukaryota</taxon>
        <taxon>Fungi</taxon>
        <taxon>Fungi incertae sedis</taxon>
        <taxon>Mucoromycota</taxon>
        <taxon>Glomeromycotina</taxon>
        <taxon>Glomeromycetes</taxon>
        <taxon>Diversisporales</taxon>
        <taxon>Gigasporaceae</taxon>
        <taxon>Cetraspora</taxon>
    </lineage>
</organism>
<evidence type="ECO:0000256" key="6">
    <source>
        <dbReference type="ARBA" id="ARBA00023277"/>
    </source>
</evidence>
<evidence type="ECO:0000256" key="1">
    <source>
        <dbReference type="ARBA" id="ARBA00004240"/>
    </source>
</evidence>
<keyword evidence="4" id="KW-0256">Endoplasmic reticulum</keyword>
<keyword evidence="5" id="KW-0294">Fucose metabolism</keyword>
<dbReference type="OrthoDB" id="2020419at2759"/>
<dbReference type="Pfam" id="PF10250">
    <property type="entry name" value="O-FucT"/>
    <property type="match status" value="1"/>
</dbReference>
<dbReference type="PANTHER" id="PTHR13398">
    <property type="entry name" value="GDP-FUCOSE PROTEIN O-FUCOSYLTRANSFERASE 2"/>
    <property type="match status" value="1"/>
</dbReference>
<proteinExistence type="inferred from homology"/>
<keyword evidence="11" id="KW-1185">Reference proteome</keyword>
<dbReference type="GO" id="GO:0005783">
    <property type="term" value="C:endoplasmic reticulum"/>
    <property type="evidence" value="ECO:0007669"/>
    <property type="project" value="UniProtKB-SubCell"/>
</dbReference>
<gene>
    <name evidence="10" type="ORF">CPELLU_LOCUS7017</name>
</gene>
<evidence type="ECO:0000256" key="2">
    <source>
        <dbReference type="ARBA" id="ARBA00004922"/>
    </source>
</evidence>
<comment type="similarity">
    <text evidence="7">Belongs to the glycosyltransferase 68 family.</text>
</comment>
<keyword evidence="3" id="KW-0808">Transferase</keyword>
<dbReference type="PANTHER" id="PTHR13398:SF0">
    <property type="entry name" value="GDP-FUCOSE PROTEIN O-FUCOSYLTRANSFERASE 2"/>
    <property type="match status" value="1"/>
</dbReference>
<dbReference type="GO" id="GO:0046922">
    <property type="term" value="F:peptide-O-fucosyltransferase activity"/>
    <property type="evidence" value="ECO:0007669"/>
    <property type="project" value="InterPro"/>
</dbReference>
<sequence>MLSKFSTLQTTMFEYITIKTICKIILIFLLLSFLIVALELREQEFTESFEEIHNTDKYIEENIINENGIYNDSKEYTVQDTIKENAAKESTVKVDTAQDDTVKEDIVEEDTINSPLETPLTEDEKINIKYCQEKTCKFLFPYSHPEQETRANIHVRLYTQLARSLNRTLVLSNVGNSKVRACALYPFDFYYDLKAFQKNYPDIRFITQKKFFEWTKERKIKPMAQHSRMVQDDKNDSDVYLTTMGVIEGDKLGSKITNSFCLGIFNLNITDYKEFHTGIGKLDRKAMLKLVTNTLNLPEHEVIMILHLSTKEYFPKIDKVIPYSPSIINESKKVIKKLKPYIAVHWRMEKGQPNLMPKCARELVKTLKNLQRKYGITNVYLATDFPLNGNKPQSLTFHKISNFHKEAIEILGLNSRFVNRSDHIKFDTWISTDAFSQIRDDPKYESEFKNAGIHGILDKLVCVKAKYFLKGPEGCARTSSTFTNAIVRERTKFKKKYKLINIVSFW</sequence>
<dbReference type="InterPro" id="IPR019378">
    <property type="entry name" value="GDP-Fuc_O-FucTrfase"/>
</dbReference>
<comment type="caution">
    <text evidence="10">The sequence shown here is derived from an EMBL/GenBank/DDBJ whole genome shotgun (WGS) entry which is preliminary data.</text>
</comment>
<keyword evidence="9" id="KW-0472">Membrane</keyword>
<dbReference type="Proteomes" id="UP000789759">
    <property type="component" value="Unassembled WGS sequence"/>
</dbReference>
<feature type="transmembrane region" description="Helical" evidence="9">
    <location>
        <begin position="21"/>
        <end position="38"/>
    </location>
</feature>
<evidence type="ECO:0000313" key="10">
    <source>
        <dbReference type="EMBL" id="CAG8601577.1"/>
    </source>
</evidence>
<dbReference type="GO" id="GO:0006004">
    <property type="term" value="P:fucose metabolic process"/>
    <property type="evidence" value="ECO:0007669"/>
    <property type="project" value="UniProtKB-KW"/>
</dbReference>
<evidence type="ECO:0000256" key="5">
    <source>
        <dbReference type="ARBA" id="ARBA00023253"/>
    </source>
</evidence>
<accession>A0A9N9CJW3</accession>
<evidence type="ECO:0000256" key="7">
    <source>
        <dbReference type="ARBA" id="ARBA00025803"/>
    </source>
</evidence>
<evidence type="ECO:0000256" key="4">
    <source>
        <dbReference type="ARBA" id="ARBA00022824"/>
    </source>
</evidence>
<name>A0A9N9CJW3_9GLOM</name>
<comment type="subcellular location">
    <subcellularLocation>
        <location evidence="1">Endoplasmic reticulum</location>
    </subcellularLocation>
</comment>